<dbReference type="Gene3D" id="3.40.50.360">
    <property type="match status" value="1"/>
</dbReference>
<dbReference type="PANTHER" id="PTHR43408:SF1">
    <property type="entry name" value="FMN REDUCTASE (NADPH)"/>
    <property type="match status" value="1"/>
</dbReference>
<evidence type="ECO:0000256" key="4">
    <source>
        <dbReference type="ARBA" id="ARBA00023002"/>
    </source>
</evidence>
<evidence type="ECO:0000313" key="7">
    <source>
        <dbReference type="Proteomes" id="UP000510822"/>
    </source>
</evidence>
<evidence type="ECO:0000256" key="3">
    <source>
        <dbReference type="ARBA" id="ARBA00022643"/>
    </source>
</evidence>
<dbReference type="AlphaFoldDB" id="A0A7D5ZG52"/>
<dbReference type="InterPro" id="IPR005025">
    <property type="entry name" value="FMN_Rdtase-like_dom"/>
</dbReference>
<keyword evidence="3" id="KW-0288">FMN</keyword>
<dbReference type="PANTHER" id="PTHR43408">
    <property type="entry name" value="FMN REDUCTASE (NADPH)"/>
    <property type="match status" value="1"/>
</dbReference>
<dbReference type="InterPro" id="IPR029039">
    <property type="entry name" value="Flavoprotein-like_sf"/>
</dbReference>
<dbReference type="GO" id="GO:0046306">
    <property type="term" value="P:alkanesulfonate catabolic process"/>
    <property type="evidence" value="ECO:0007669"/>
    <property type="project" value="InterPro"/>
</dbReference>
<protein>
    <submittedName>
        <fullName evidence="6">NADPH-dependent FMN reductase</fullName>
        <ecNumber evidence="6">1.5.1.38</ecNumber>
    </submittedName>
</protein>
<comment type="similarity">
    <text evidence="1">Belongs to the SsuE family.</text>
</comment>
<sequence>MSKVVLLAGSPSIQSKSSALLQRVARLLKTQGVALELFTLEDFPAEDLINARWDSPAVNEFVQIVAQSDGLVVSTPVYKAAYSGALKTVLDLLPERALENKAVLALASAGSAGHLLAVDYALQPVLTALKARHIVGAVFATDKDFTRNEDLSYQIADPILARLDAAVSQLVAHLPNPEHARIPAGELAKSVQAARISI</sequence>
<dbReference type="EMBL" id="CP058952">
    <property type="protein sequence ID" value="QLI83006.1"/>
    <property type="molecule type" value="Genomic_DNA"/>
</dbReference>
<dbReference type="EC" id="1.5.1.38" evidence="6"/>
<dbReference type="SUPFAM" id="SSF52218">
    <property type="entry name" value="Flavoproteins"/>
    <property type="match status" value="1"/>
</dbReference>
<keyword evidence="7" id="KW-1185">Reference proteome</keyword>
<feature type="domain" description="NADPH-dependent FMN reductase-like" evidence="5">
    <location>
        <begin position="3"/>
        <end position="144"/>
    </location>
</feature>
<organism evidence="6 7">
    <name type="scientific">Chitinibacter fontanus</name>
    <dbReference type="NCBI Taxonomy" id="1737446"/>
    <lineage>
        <taxon>Bacteria</taxon>
        <taxon>Pseudomonadati</taxon>
        <taxon>Pseudomonadota</taxon>
        <taxon>Betaproteobacteria</taxon>
        <taxon>Neisseriales</taxon>
        <taxon>Chitinibacteraceae</taxon>
        <taxon>Chitinibacter</taxon>
    </lineage>
</organism>
<keyword evidence="4 6" id="KW-0560">Oxidoreductase</keyword>
<dbReference type="GO" id="GO:0052873">
    <property type="term" value="F:FMN reductase (NADPH) activity"/>
    <property type="evidence" value="ECO:0007669"/>
    <property type="project" value="UniProtKB-EC"/>
</dbReference>
<evidence type="ECO:0000256" key="2">
    <source>
        <dbReference type="ARBA" id="ARBA00022630"/>
    </source>
</evidence>
<evidence type="ECO:0000256" key="1">
    <source>
        <dbReference type="ARBA" id="ARBA00005990"/>
    </source>
</evidence>
<dbReference type="KEGG" id="cfon:HZU75_16575"/>
<keyword evidence="2" id="KW-0285">Flavoprotein</keyword>
<dbReference type="Proteomes" id="UP000510822">
    <property type="component" value="Chromosome"/>
</dbReference>
<accession>A0A7D5ZG52</accession>
<dbReference type="InterPro" id="IPR051814">
    <property type="entry name" value="NAD(P)H-dep_FMN_reductase"/>
</dbReference>
<dbReference type="NCBIfam" id="TIGR03567">
    <property type="entry name" value="FMN_reduc_SsuE"/>
    <property type="match status" value="1"/>
</dbReference>
<dbReference type="Pfam" id="PF03358">
    <property type="entry name" value="FMN_red"/>
    <property type="match status" value="1"/>
</dbReference>
<name>A0A7D5ZG52_9NEIS</name>
<gene>
    <name evidence="6" type="primary">ssuE</name>
    <name evidence="6" type="ORF">HZU75_16575</name>
</gene>
<evidence type="ECO:0000313" key="6">
    <source>
        <dbReference type="EMBL" id="QLI83006.1"/>
    </source>
</evidence>
<dbReference type="InterPro" id="IPR020048">
    <property type="entry name" value="NADPH-dep_FMN_reduc_SsuE"/>
</dbReference>
<evidence type="ECO:0000259" key="5">
    <source>
        <dbReference type="Pfam" id="PF03358"/>
    </source>
</evidence>
<proteinExistence type="inferred from homology"/>
<dbReference type="RefSeq" id="WP_180307077.1">
    <property type="nucleotide sequence ID" value="NZ_CP058952.1"/>
</dbReference>
<reference evidence="6 7" key="1">
    <citation type="journal article" date="2016" name="Int. J. Syst. Evol. Microbiol.">
        <title>Chitinibacter fontanus sp. nov., isolated from a spring.</title>
        <authorList>
            <person name="Sheu S.Y."/>
            <person name="Li Y.S."/>
            <person name="Young C.C."/>
            <person name="Chen W.M."/>
        </authorList>
    </citation>
    <scope>NUCLEOTIDE SEQUENCE [LARGE SCALE GENOMIC DNA]</scope>
    <source>
        <strain evidence="6 7">STM-7</strain>
    </source>
</reference>